<feature type="binding site" evidence="16">
    <location>
        <position position="212"/>
    </location>
    <ligand>
        <name>L-homoserine</name>
        <dbReference type="ChEBI" id="CHEBI:57476"/>
    </ligand>
</feature>
<evidence type="ECO:0000256" key="1">
    <source>
        <dbReference type="ARBA" id="ARBA00001920"/>
    </source>
</evidence>
<evidence type="ECO:0000256" key="6">
    <source>
        <dbReference type="ARBA" id="ARBA00013376"/>
    </source>
</evidence>
<evidence type="ECO:0000256" key="10">
    <source>
        <dbReference type="ARBA" id="ARBA00023002"/>
    </source>
</evidence>
<dbReference type="GO" id="GO:0050661">
    <property type="term" value="F:NADP binding"/>
    <property type="evidence" value="ECO:0007669"/>
    <property type="project" value="InterPro"/>
</dbReference>
<comment type="similarity">
    <text evidence="4 14">Belongs to the homoserine dehydrogenase family.</text>
</comment>
<dbReference type="OrthoDB" id="67851at2759"/>
<dbReference type="Pfam" id="PF03447">
    <property type="entry name" value="NAD_binding_3"/>
    <property type="match status" value="1"/>
</dbReference>
<dbReference type="GO" id="GO:0009090">
    <property type="term" value="P:homoserine biosynthetic process"/>
    <property type="evidence" value="ECO:0007669"/>
    <property type="project" value="TreeGrafter"/>
</dbReference>
<evidence type="ECO:0000259" key="17">
    <source>
        <dbReference type="Pfam" id="PF00742"/>
    </source>
</evidence>
<dbReference type="UniPathway" id="UPA00050">
    <property type="reaction ID" value="UER00063"/>
</dbReference>
<dbReference type="AlphaFoldDB" id="A0A0D2N1C6"/>
<dbReference type="GO" id="GO:0009086">
    <property type="term" value="P:methionine biosynthetic process"/>
    <property type="evidence" value="ECO:0007669"/>
    <property type="project" value="UniProtKB-KW"/>
</dbReference>
<evidence type="ECO:0000256" key="4">
    <source>
        <dbReference type="ARBA" id="ARBA00006753"/>
    </source>
</evidence>
<proteinExistence type="inferred from homology"/>
<evidence type="ECO:0000256" key="8">
    <source>
        <dbReference type="ARBA" id="ARBA00022697"/>
    </source>
</evidence>
<name>A0A0D2N1C6_HYPSF</name>
<feature type="active site" description="Proton donor" evidence="15">
    <location>
        <position position="227"/>
    </location>
</feature>
<dbReference type="STRING" id="945553.A0A0D2N1C6"/>
<protein>
    <recommendedName>
        <fullName evidence="6 14">Homoserine dehydrogenase</fullName>
        <shortName evidence="14">HDH</shortName>
        <ecNumber evidence="5 14">1.1.1.3</ecNumber>
    </recommendedName>
</protein>
<evidence type="ECO:0000256" key="2">
    <source>
        <dbReference type="ARBA" id="ARBA00005056"/>
    </source>
</evidence>
<dbReference type="PIRSF" id="PIRSF036497">
    <property type="entry name" value="HDH_short"/>
    <property type="match status" value="1"/>
</dbReference>
<feature type="domain" description="Aspartate/homoserine dehydrogenase NAD-binding" evidence="18">
    <location>
        <begin position="14"/>
        <end position="145"/>
    </location>
</feature>
<evidence type="ECO:0000256" key="9">
    <source>
        <dbReference type="ARBA" id="ARBA00022857"/>
    </source>
</evidence>
<evidence type="ECO:0000256" key="11">
    <source>
        <dbReference type="ARBA" id="ARBA00023167"/>
    </source>
</evidence>
<keyword evidence="7 14" id="KW-0028">Amino-acid biosynthesis</keyword>
<feature type="binding site" evidence="16">
    <location>
        <position position="120"/>
    </location>
    <ligand>
        <name>NADPH</name>
        <dbReference type="ChEBI" id="CHEBI:57783"/>
    </ligand>
</feature>
<accession>A0A0D2N1C6</accession>
<dbReference type="OMA" id="IYTRCYS"/>
<dbReference type="EMBL" id="KN817808">
    <property type="protein sequence ID" value="KJA12999.1"/>
    <property type="molecule type" value="Genomic_DNA"/>
</dbReference>
<keyword evidence="11 14" id="KW-0486">Methionine biosynthesis</keyword>
<dbReference type="UniPathway" id="UPA00051">
    <property type="reaction ID" value="UER00465"/>
</dbReference>
<dbReference type="InterPro" id="IPR005106">
    <property type="entry name" value="Asp/hSer_DH_NAD-bd"/>
</dbReference>
<comment type="pathway">
    <text evidence="2">Amino-acid biosynthesis; L-threonine biosynthesis; L-threonine from L-aspartate: step 3/5.</text>
</comment>
<keyword evidence="10 14" id="KW-0560">Oxidoreductase</keyword>
<evidence type="ECO:0000256" key="5">
    <source>
        <dbReference type="ARBA" id="ARBA00013213"/>
    </source>
</evidence>
<comment type="catalytic activity">
    <reaction evidence="12">
        <text>L-homoserine + NADP(+) = L-aspartate 4-semialdehyde + NADPH + H(+)</text>
        <dbReference type="Rhea" id="RHEA:15761"/>
        <dbReference type="ChEBI" id="CHEBI:15378"/>
        <dbReference type="ChEBI" id="CHEBI:57476"/>
        <dbReference type="ChEBI" id="CHEBI:57783"/>
        <dbReference type="ChEBI" id="CHEBI:58349"/>
        <dbReference type="ChEBI" id="CHEBI:537519"/>
        <dbReference type="EC" id="1.1.1.3"/>
    </reaction>
    <physiologicalReaction direction="right-to-left" evidence="12">
        <dbReference type="Rhea" id="RHEA:15763"/>
    </physiologicalReaction>
</comment>
<organism evidence="19 20">
    <name type="scientific">Hypholoma sublateritium (strain FD-334 SS-4)</name>
    <dbReference type="NCBI Taxonomy" id="945553"/>
    <lineage>
        <taxon>Eukaryota</taxon>
        <taxon>Fungi</taxon>
        <taxon>Dikarya</taxon>
        <taxon>Basidiomycota</taxon>
        <taxon>Agaricomycotina</taxon>
        <taxon>Agaricomycetes</taxon>
        <taxon>Agaricomycetidae</taxon>
        <taxon>Agaricales</taxon>
        <taxon>Agaricineae</taxon>
        <taxon>Strophariaceae</taxon>
        <taxon>Hypholoma</taxon>
    </lineage>
</organism>
<feature type="binding site" evidence="16">
    <location>
        <begin position="14"/>
        <end position="19"/>
    </location>
    <ligand>
        <name>NADP(+)</name>
        <dbReference type="ChEBI" id="CHEBI:58349"/>
    </ligand>
</feature>
<comment type="pathway">
    <text evidence="3">Amino-acid biosynthesis; L-methionine biosynthesis via de novo pathway; L-homoserine from L-aspartate: step 3/3.</text>
</comment>
<evidence type="ECO:0000256" key="7">
    <source>
        <dbReference type="ARBA" id="ARBA00022605"/>
    </source>
</evidence>
<evidence type="ECO:0000313" key="20">
    <source>
        <dbReference type="Proteomes" id="UP000054270"/>
    </source>
</evidence>
<dbReference type="InterPro" id="IPR022697">
    <property type="entry name" value="HDH_short"/>
</dbReference>
<dbReference type="GO" id="GO:0004412">
    <property type="term" value="F:homoserine dehydrogenase activity"/>
    <property type="evidence" value="ECO:0007669"/>
    <property type="project" value="UniProtKB-EC"/>
</dbReference>
<dbReference type="Gene3D" id="3.40.50.720">
    <property type="entry name" value="NAD(P)-binding Rossmann-like Domain"/>
    <property type="match status" value="1"/>
</dbReference>
<dbReference type="InterPro" id="IPR036291">
    <property type="entry name" value="NAD(P)-bd_dom_sf"/>
</dbReference>
<feature type="binding site" evidence="16">
    <location>
        <position position="96"/>
    </location>
    <ligand>
        <name>NADPH</name>
        <dbReference type="ChEBI" id="CHEBI:57783"/>
    </ligand>
</feature>
<keyword evidence="20" id="KW-1185">Reference proteome</keyword>
<feature type="domain" description="Homoserine dehydrogenase catalytic" evidence="17">
    <location>
        <begin position="155"/>
        <end position="367"/>
    </location>
</feature>
<dbReference type="GO" id="GO:0009088">
    <property type="term" value="P:threonine biosynthetic process"/>
    <property type="evidence" value="ECO:0007669"/>
    <property type="project" value="UniProtKB-UniPathway"/>
</dbReference>
<dbReference type="InterPro" id="IPR001342">
    <property type="entry name" value="HDH_cat"/>
</dbReference>
<dbReference type="EC" id="1.1.1.3" evidence="5 14"/>
<keyword evidence="8 14" id="KW-0791">Threonine biosynthesis</keyword>
<evidence type="ECO:0000313" key="19">
    <source>
        <dbReference type="EMBL" id="KJA12999.1"/>
    </source>
</evidence>
<evidence type="ECO:0000256" key="15">
    <source>
        <dbReference type="PIRSR" id="PIRSR036497-1"/>
    </source>
</evidence>
<keyword evidence="9 14" id="KW-0521">NADP</keyword>
<dbReference type="Pfam" id="PF00742">
    <property type="entry name" value="Homoserine_dh"/>
    <property type="match status" value="1"/>
</dbReference>
<dbReference type="InterPro" id="IPR011147">
    <property type="entry name" value="Bifunc_Aspkin/hSer_DH"/>
</dbReference>
<reference evidence="20" key="1">
    <citation type="submission" date="2014-04" db="EMBL/GenBank/DDBJ databases">
        <title>Evolutionary Origins and Diversification of the Mycorrhizal Mutualists.</title>
        <authorList>
            <consortium name="DOE Joint Genome Institute"/>
            <consortium name="Mycorrhizal Genomics Consortium"/>
            <person name="Kohler A."/>
            <person name="Kuo A."/>
            <person name="Nagy L.G."/>
            <person name="Floudas D."/>
            <person name="Copeland A."/>
            <person name="Barry K.W."/>
            <person name="Cichocki N."/>
            <person name="Veneault-Fourrey C."/>
            <person name="LaButti K."/>
            <person name="Lindquist E.A."/>
            <person name="Lipzen A."/>
            <person name="Lundell T."/>
            <person name="Morin E."/>
            <person name="Murat C."/>
            <person name="Riley R."/>
            <person name="Ohm R."/>
            <person name="Sun H."/>
            <person name="Tunlid A."/>
            <person name="Henrissat B."/>
            <person name="Grigoriev I.V."/>
            <person name="Hibbett D.S."/>
            <person name="Martin F."/>
        </authorList>
    </citation>
    <scope>NUCLEOTIDE SEQUENCE [LARGE SCALE GENOMIC DNA]</scope>
    <source>
        <strain evidence="20">FD-334 SS-4</strain>
    </source>
</reference>
<evidence type="ECO:0000256" key="14">
    <source>
        <dbReference type="PIRNR" id="PIRNR036497"/>
    </source>
</evidence>
<dbReference type="PANTHER" id="PTHR43070">
    <property type="match status" value="1"/>
</dbReference>
<evidence type="ECO:0000256" key="16">
    <source>
        <dbReference type="PIRSR" id="PIRSR036497-2"/>
    </source>
</evidence>
<gene>
    <name evidence="19" type="ORF">HYPSUDRAFT_209912</name>
</gene>
<dbReference type="PANTHER" id="PTHR43070:SF5">
    <property type="entry name" value="HOMOSERINE DEHYDROGENASE"/>
    <property type="match status" value="1"/>
</dbReference>
<comment type="function">
    <text evidence="13">Catalyzes the conversion of L-aspartate-beta-semialdehyde (L-Asa) to L-homoserine (L-Hse), the third step in the biosynthesis of amino acids that derive from aspartate (the aspartate family of amino acids), including methioinine and threonine, the latter of which is a precursor to isoleucine; production of homoserine leads to a branch-point in the pathway as it can either be O-phosphorylated for processing to threonine, or O-acylated for processing to methionine.</text>
</comment>
<evidence type="ECO:0000256" key="13">
    <source>
        <dbReference type="ARBA" id="ARBA00059589"/>
    </source>
</evidence>
<dbReference type="Proteomes" id="UP000054270">
    <property type="component" value="Unassembled WGS sequence"/>
</dbReference>
<dbReference type="SUPFAM" id="SSF51735">
    <property type="entry name" value="NAD(P)-binding Rossmann-fold domains"/>
    <property type="match status" value="1"/>
</dbReference>
<evidence type="ECO:0000256" key="3">
    <source>
        <dbReference type="ARBA" id="ARBA00005062"/>
    </source>
</evidence>
<dbReference type="SUPFAM" id="SSF55347">
    <property type="entry name" value="Glyceraldehyde-3-phosphate dehydrogenase-like, C-terminal domain"/>
    <property type="match status" value="1"/>
</dbReference>
<sequence length="370" mass="38809">MSPSEQKILVAVVGVGLVGSELISQLLSIPKHISPFKLVALTSSTRSLYTGKDTPITDAWKSQLAASKAPADLKTLTTQLTQLVAEHERVALVDNTSSEEVAGLYPTWLKAGINVVTPNKKAFSGDAELFSQILGASAESGARWLNEATVGAGLPIIAPLKELLATGDKIIKIEGVFSGTMSYIFNNFSTGAPSGPSFSSVVAIAREKGYTEPHPADDLNGYDVARKLTILSRLISSGPAATALPALDSFLSVQTASLIPAALEGIPTGDEFLARLPEFDAEFDNLRVEASAEGKVLRFVGVVDVENGHVRAGLEKYSTDHPFATALGGSDNIVLFHTERYSPRPLIVQGAGAGAAVTAMGVLGDLLKLA</sequence>
<evidence type="ECO:0000256" key="12">
    <source>
        <dbReference type="ARBA" id="ARBA00048841"/>
    </source>
</evidence>
<dbReference type="FunFam" id="3.30.360.10:FF:000006">
    <property type="entry name" value="Bifunctional aspartokinase/homoserine dehydrogenase"/>
    <property type="match status" value="1"/>
</dbReference>
<evidence type="ECO:0000259" key="18">
    <source>
        <dbReference type="Pfam" id="PF03447"/>
    </source>
</evidence>
<comment type="cofactor">
    <cofactor evidence="1">
        <name>a metal cation</name>
        <dbReference type="ChEBI" id="CHEBI:25213"/>
    </cofactor>
</comment>
<dbReference type="Gene3D" id="3.30.360.10">
    <property type="entry name" value="Dihydrodipicolinate Reductase, domain 2"/>
    <property type="match status" value="1"/>
</dbReference>